<evidence type="ECO:0000256" key="2">
    <source>
        <dbReference type="SAM" id="MobiDB-lite"/>
    </source>
</evidence>
<reference evidence="3 4" key="1">
    <citation type="submission" date="2024-01" db="EMBL/GenBank/DDBJ databases">
        <title>The genome of the rayed Mediterranean limpet Patella caerulea (Linnaeus, 1758).</title>
        <authorList>
            <person name="Anh-Thu Weber A."/>
            <person name="Halstead-Nussloch G."/>
        </authorList>
    </citation>
    <scope>NUCLEOTIDE SEQUENCE [LARGE SCALE GENOMIC DNA]</scope>
    <source>
        <strain evidence="3">AATW-2023a</strain>
        <tissue evidence="3">Whole specimen</tissue>
    </source>
</reference>
<gene>
    <name evidence="3" type="ORF">SNE40_004827</name>
</gene>
<comment type="caution">
    <text evidence="3">The sequence shown here is derived from an EMBL/GenBank/DDBJ whole genome shotgun (WGS) entry which is preliminary data.</text>
</comment>
<evidence type="ECO:0000313" key="4">
    <source>
        <dbReference type="Proteomes" id="UP001347796"/>
    </source>
</evidence>
<protein>
    <recommendedName>
        <fullName evidence="5">Coiled-coil domain-containing protein 130</fullName>
    </recommendedName>
</protein>
<sequence>MAERKAVNKYYPPDWDPTKGSINTHVGQHPLRDRAKKIKQGILVIRFEMPYNIWCGGCDAHIGMGVRYNAEKSRNGNYYSTPIYKFRMKCHLCDNYFEIQTDPQNHDYVILSGARRKEQRWDPKENGQIETEDKRTQKKMATDAMFKLEHGSDDKQKGEKAVMSIYQLEDRKESYKDDYLLNKLARNKFRTEKNNIRDKKMSDQALLDKSSLDIELVEENADDKRIAGLMKYSVTDSYEIKQKEKRKSICNQPIFNVSNSSSPSNNFLSKTINRPDPFNVGLTKSPSISPKAVYANLGIRRKSKSDLVSNSSSPTSTDSPKNINELLPEEKLVENGNIDSLQESQLNLSKNMDNDVNNCVKASSSEISNNVVTSSLVENLSNTGLNVLMTSYSDSDSDV</sequence>
<dbReference type="GO" id="GO:0005684">
    <property type="term" value="C:U2-type spliceosomal complex"/>
    <property type="evidence" value="ECO:0007669"/>
    <property type="project" value="TreeGrafter"/>
</dbReference>
<proteinExistence type="inferred from homology"/>
<name>A0AAN8JYU9_PATCE</name>
<feature type="compositionally biased region" description="Low complexity" evidence="2">
    <location>
        <begin position="306"/>
        <end position="320"/>
    </location>
</feature>
<evidence type="ECO:0008006" key="5">
    <source>
        <dbReference type="Google" id="ProtNLM"/>
    </source>
</evidence>
<dbReference type="InterPro" id="IPR007590">
    <property type="entry name" value="Saf4/Yju2"/>
</dbReference>
<dbReference type="Proteomes" id="UP001347796">
    <property type="component" value="Unassembled WGS sequence"/>
</dbReference>
<accession>A0AAN8JYU9</accession>
<organism evidence="3 4">
    <name type="scientific">Patella caerulea</name>
    <name type="common">Rayed Mediterranean limpet</name>
    <dbReference type="NCBI Taxonomy" id="87958"/>
    <lineage>
        <taxon>Eukaryota</taxon>
        <taxon>Metazoa</taxon>
        <taxon>Spiralia</taxon>
        <taxon>Lophotrochozoa</taxon>
        <taxon>Mollusca</taxon>
        <taxon>Gastropoda</taxon>
        <taxon>Patellogastropoda</taxon>
        <taxon>Patelloidea</taxon>
        <taxon>Patellidae</taxon>
        <taxon>Patella</taxon>
    </lineage>
</organism>
<comment type="similarity">
    <text evidence="1">Belongs to the CWC16 family.</text>
</comment>
<dbReference type="GO" id="GO:0000398">
    <property type="term" value="P:mRNA splicing, via spliceosome"/>
    <property type="evidence" value="ECO:0007669"/>
    <property type="project" value="InterPro"/>
</dbReference>
<dbReference type="PANTHER" id="PTHR12111:SF2">
    <property type="entry name" value="SPLICING FACTOR YJU2B-RELATED"/>
    <property type="match status" value="1"/>
</dbReference>
<keyword evidence="4" id="KW-1185">Reference proteome</keyword>
<evidence type="ECO:0000256" key="1">
    <source>
        <dbReference type="ARBA" id="ARBA00005595"/>
    </source>
</evidence>
<evidence type="ECO:0000313" key="3">
    <source>
        <dbReference type="EMBL" id="KAK6188699.1"/>
    </source>
</evidence>
<dbReference type="EMBL" id="JAZGQO010000003">
    <property type="protein sequence ID" value="KAK6188699.1"/>
    <property type="molecule type" value="Genomic_DNA"/>
</dbReference>
<dbReference type="GO" id="GO:0071014">
    <property type="term" value="C:post-mRNA release spliceosomal complex"/>
    <property type="evidence" value="ECO:0007669"/>
    <property type="project" value="TreeGrafter"/>
</dbReference>
<dbReference type="AlphaFoldDB" id="A0AAN8JYU9"/>
<dbReference type="Pfam" id="PF04502">
    <property type="entry name" value="Saf4_Yju2"/>
    <property type="match status" value="1"/>
</dbReference>
<dbReference type="PANTHER" id="PTHR12111">
    <property type="entry name" value="SPLICING FACTOR YJU2"/>
    <property type="match status" value="1"/>
</dbReference>
<feature type="region of interest" description="Disordered" evidence="2">
    <location>
        <begin position="304"/>
        <end position="323"/>
    </location>
</feature>